<accession>A0A518AYI3</accession>
<name>A0A518AYI3_9BACT</name>
<organism evidence="1 2">
    <name type="scientific">Kolteria novifilia</name>
    <dbReference type="NCBI Taxonomy" id="2527975"/>
    <lineage>
        <taxon>Bacteria</taxon>
        <taxon>Pseudomonadati</taxon>
        <taxon>Planctomycetota</taxon>
        <taxon>Planctomycetia</taxon>
        <taxon>Kolteriales</taxon>
        <taxon>Kolteriaceae</taxon>
        <taxon>Kolteria</taxon>
    </lineage>
</organism>
<dbReference type="Proteomes" id="UP000317093">
    <property type="component" value="Chromosome"/>
</dbReference>
<sequence>MMDKRLPPTRAERSRRGIVVALATACCVAFGAGFVASSQGAEPIWPTPTEPVPGQNRLWLKPNMGVYYPDAYFSRQYLRDVPVGPDQVILYSRLRPYENYGRFRLGVPVSGLTDGKIHSDRFPYRYDFGFQPVEAPSVPPRNICEDRRLAREAGR</sequence>
<evidence type="ECO:0000313" key="1">
    <source>
        <dbReference type="EMBL" id="QDU59788.1"/>
    </source>
</evidence>
<dbReference type="AlphaFoldDB" id="A0A518AYI3"/>
<dbReference type="KEGG" id="knv:Pan216_06210"/>
<gene>
    <name evidence="1" type="ORF">Pan216_06210</name>
</gene>
<evidence type="ECO:0000313" key="2">
    <source>
        <dbReference type="Proteomes" id="UP000317093"/>
    </source>
</evidence>
<reference evidence="1 2" key="1">
    <citation type="submission" date="2019-02" db="EMBL/GenBank/DDBJ databases">
        <title>Deep-cultivation of Planctomycetes and their phenomic and genomic characterization uncovers novel biology.</title>
        <authorList>
            <person name="Wiegand S."/>
            <person name="Jogler M."/>
            <person name="Boedeker C."/>
            <person name="Pinto D."/>
            <person name="Vollmers J."/>
            <person name="Rivas-Marin E."/>
            <person name="Kohn T."/>
            <person name="Peeters S.H."/>
            <person name="Heuer A."/>
            <person name="Rast P."/>
            <person name="Oberbeckmann S."/>
            <person name="Bunk B."/>
            <person name="Jeske O."/>
            <person name="Meyerdierks A."/>
            <person name="Storesund J.E."/>
            <person name="Kallscheuer N."/>
            <person name="Luecker S."/>
            <person name="Lage O.M."/>
            <person name="Pohl T."/>
            <person name="Merkel B.J."/>
            <person name="Hornburger P."/>
            <person name="Mueller R.-W."/>
            <person name="Bruemmer F."/>
            <person name="Labrenz M."/>
            <person name="Spormann A.M."/>
            <person name="Op den Camp H."/>
            <person name="Overmann J."/>
            <person name="Amann R."/>
            <person name="Jetten M.S.M."/>
            <person name="Mascher T."/>
            <person name="Medema M.H."/>
            <person name="Devos D.P."/>
            <person name="Kaster A.-K."/>
            <person name="Ovreas L."/>
            <person name="Rohde M."/>
            <person name="Galperin M.Y."/>
            <person name="Jogler C."/>
        </authorList>
    </citation>
    <scope>NUCLEOTIDE SEQUENCE [LARGE SCALE GENOMIC DNA]</scope>
    <source>
        <strain evidence="1 2">Pan216</strain>
    </source>
</reference>
<proteinExistence type="predicted"/>
<keyword evidence="2" id="KW-1185">Reference proteome</keyword>
<dbReference type="EMBL" id="CP036279">
    <property type="protein sequence ID" value="QDU59788.1"/>
    <property type="molecule type" value="Genomic_DNA"/>
</dbReference>
<dbReference type="RefSeq" id="WP_145254626.1">
    <property type="nucleotide sequence ID" value="NZ_CP036279.1"/>
</dbReference>
<protein>
    <submittedName>
        <fullName evidence="1">Uncharacterized protein</fullName>
    </submittedName>
</protein>